<sequence length="383" mass="43347">MLSLLYPETWTTSKLKQGVHFDPNFTTYFGHRGSWQVYDYSNVKRVLTDHTIFGNQYTPRVENNPLAENLNQADPPQHTRLRAFMTKTFTPSLVKAMEPSIHIAASDLLNNIDDHETDFVSGFSANLPVNIISQVLGITSSDFSQVAKWVDAVSAVPTPDTLASYYQCQTEIMEFLLKEVRKKREKQNNLISQWQQTEIAGEYLNEMEIVLFCINLYLGGSGTLGGLLELAIFTLSEKPELQDQLYQNSNLIPAFIEELLRFRPPVPTMYRIVKEETMIGDQTLKKGEIVTAWIATANRDELVFDSPHTFNLARKTASQHLALGHGIHFCSGAHLVRTEARISLEIILQNLKDVKVVGSPTLKNSVLASTFTQLPIRYNKRLQ</sequence>
<name>A0A847S288_9BACT</name>
<gene>
    <name evidence="2" type="ORF">HGH92_29640</name>
</gene>
<dbReference type="AlphaFoldDB" id="A0A847S288"/>
<dbReference type="SUPFAM" id="SSF48264">
    <property type="entry name" value="Cytochrome P450"/>
    <property type="match status" value="1"/>
</dbReference>
<keyword evidence="3" id="KW-1185">Reference proteome</keyword>
<evidence type="ECO:0000313" key="3">
    <source>
        <dbReference type="Proteomes" id="UP000570474"/>
    </source>
</evidence>
<dbReference type="EMBL" id="JABAIA010000004">
    <property type="protein sequence ID" value="NLR68504.1"/>
    <property type="molecule type" value="Genomic_DNA"/>
</dbReference>
<dbReference type="GO" id="GO:0020037">
    <property type="term" value="F:heme binding"/>
    <property type="evidence" value="ECO:0007669"/>
    <property type="project" value="InterPro"/>
</dbReference>
<dbReference type="RefSeq" id="WP_168874471.1">
    <property type="nucleotide sequence ID" value="NZ_JABAIA010000004.1"/>
</dbReference>
<organism evidence="2 3">
    <name type="scientific">Chitinophaga varians</name>
    <dbReference type="NCBI Taxonomy" id="2202339"/>
    <lineage>
        <taxon>Bacteria</taxon>
        <taxon>Pseudomonadati</taxon>
        <taxon>Bacteroidota</taxon>
        <taxon>Chitinophagia</taxon>
        <taxon>Chitinophagales</taxon>
        <taxon>Chitinophagaceae</taxon>
        <taxon>Chitinophaga</taxon>
    </lineage>
</organism>
<evidence type="ECO:0000256" key="1">
    <source>
        <dbReference type="ARBA" id="ARBA00010617"/>
    </source>
</evidence>
<dbReference type="GO" id="GO:0005506">
    <property type="term" value="F:iron ion binding"/>
    <property type="evidence" value="ECO:0007669"/>
    <property type="project" value="InterPro"/>
</dbReference>
<accession>A0A847S288</accession>
<dbReference type="GO" id="GO:0004497">
    <property type="term" value="F:monooxygenase activity"/>
    <property type="evidence" value="ECO:0007669"/>
    <property type="project" value="InterPro"/>
</dbReference>
<proteinExistence type="inferred from homology"/>
<comment type="caution">
    <text evidence="2">The sequence shown here is derived from an EMBL/GenBank/DDBJ whole genome shotgun (WGS) entry which is preliminary data.</text>
</comment>
<dbReference type="Gene3D" id="1.10.630.10">
    <property type="entry name" value="Cytochrome P450"/>
    <property type="match status" value="1"/>
</dbReference>
<comment type="similarity">
    <text evidence="1">Belongs to the cytochrome P450 family.</text>
</comment>
<dbReference type="InterPro" id="IPR002397">
    <property type="entry name" value="Cyt_P450_B"/>
</dbReference>
<dbReference type="PANTHER" id="PTHR46696:SF1">
    <property type="entry name" value="CYTOCHROME P450 YJIB-RELATED"/>
    <property type="match status" value="1"/>
</dbReference>
<evidence type="ECO:0000313" key="2">
    <source>
        <dbReference type="EMBL" id="NLR68504.1"/>
    </source>
</evidence>
<dbReference type="Pfam" id="PF00067">
    <property type="entry name" value="p450"/>
    <property type="match status" value="2"/>
</dbReference>
<dbReference type="InterPro" id="IPR001128">
    <property type="entry name" value="Cyt_P450"/>
</dbReference>
<dbReference type="InterPro" id="IPR036396">
    <property type="entry name" value="Cyt_P450_sf"/>
</dbReference>
<protein>
    <submittedName>
        <fullName evidence="2">Cytochrome P450</fullName>
    </submittedName>
</protein>
<dbReference type="PRINTS" id="PR00359">
    <property type="entry name" value="BP450"/>
</dbReference>
<dbReference type="PANTHER" id="PTHR46696">
    <property type="entry name" value="P450, PUTATIVE (EUROFUNG)-RELATED"/>
    <property type="match status" value="1"/>
</dbReference>
<reference evidence="2 3" key="1">
    <citation type="submission" date="2020-04" db="EMBL/GenBank/DDBJ databases">
        <authorList>
            <person name="Yin C."/>
        </authorList>
    </citation>
    <scope>NUCLEOTIDE SEQUENCE [LARGE SCALE GENOMIC DNA]</scope>
    <source>
        <strain evidence="2 3">Ae27</strain>
    </source>
</reference>
<dbReference type="Proteomes" id="UP000570474">
    <property type="component" value="Unassembled WGS sequence"/>
</dbReference>
<dbReference type="GO" id="GO:0016705">
    <property type="term" value="F:oxidoreductase activity, acting on paired donors, with incorporation or reduction of molecular oxygen"/>
    <property type="evidence" value="ECO:0007669"/>
    <property type="project" value="InterPro"/>
</dbReference>